<name>A5C1K4_VITVI</name>
<gene>
    <name evidence="5" type="ORF">VITISV_034605</name>
</gene>
<protein>
    <recommendedName>
        <fullName evidence="4">Disease resistance N-terminal domain-containing protein</fullName>
    </recommendedName>
</protein>
<dbReference type="Pfam" id="PF18052">
    <property type="entry name" value="Rx_N"/>
    <property type="match status" value="1"/>
</dbReference>
<evidence type="ECO:0000313" key="5">
    <source>
        <dbReference type="EMBL" id="CAN81726.1"/>
    </source>
</evidence>
<dbReference type="EMBL" id="AM478872">
    <property type="protein sequence ID" value="CAN81726.1"/>
    <property type="molecule type" value="Genomic_DNA"/>
</dbReference>
<dbReference type="AlphaFoldDB" id="A5C1K4"/>
<dbReference type="GO" id="GO:0006952">
    <property type="term" value="P:defense response"/>
    <property type="evidence" value="ECO:0007669"/>
    <property type="project" value="UniProtKB-KW"/>
</dbReference>
<sequence length="176" mass="20318">MAEGSILFLVEKLGALVSQQASVFRAVEGQIRDAAYDAEDVIDEFMFRVERKRQQRLNNIRFLNFLPACMGLPDKLPFVNELNECISVINSTLEKILINKRRYDMEDPRAYEAGSSSNIATTSEPWRYSNHMVARREKRLPTVEESCHDPNSRQPKIWPVTQVKGLTLRVPPIPRW</sequence>
<evidence type="ECO:0000256" key="1">
    <source>
        <dbReference type="ARBA" id="ARBA00022737"/>
    </source>
</evidence>
<dbReference type="InterPro" id="IPR041118">
    <property type="entry name" value="Rx_N"/>
</dbReference>
<evidence type="ECO:0000256" key="2">
    <source>
        <dbReference type="ARBA" id="ARBA00022741"/>
    </source>
</evidence>
<keyword evidence="1" id="KW-0677">Repeat</keyword>
<evidence type="ECO:0000256" key="3">
    <source>
        <dbReference type="ARBA" id="ARBA00022821"/>
    </source>
</evidence>
<reference evidence="5" key="1">
    <citation type="journal article" date="2007" name="PLoS ONE">
        <title>The first genome sequence of an elite grapevine cultivar (Pinot noir Vitis vinifera L.): coping with a highly heterozygous genome.</title>
        <authorList>
            <person name="Velasco R."/>
            <person name="Zharkikh A."/>
            <person name="Troggio M."/>
            <person name="Cartwright D.A."/>
            <person name="Cestaro A."/>
            <person name="Pruss D."/>
            <person name="Pindo M."/>
            <person name="FitzGerald L.M."/>
            <person name="Vezzulli S."/>
            <person name="Reid J."/>
            <person name="Malacarne G."/>
            <person name="Iliev D."/>
            <person name="Coppola G."/>
            <person name="Wardell B."/>
            <person name="Micheletti D."/>
            <person name="Macalma T."/>
            <person name="Facci M."/>
            <person name="Mitchell J.T."/>
            <person name="Perazzolli M."/>
            <person name="Eldredge G."/>
            <person name="Gatto P."/>
            <person name="Oyzerski R."/>
            <person name="Moretto M."/>
            <person name="Gutin N."/>
            <person name="Stefanini M."/>
            <person name="Chen Y."/>
            <person name="Segala C."/>
            <person name="Davenport C."/>
            <person name="Dematte L."/>
            <person name="Mraz A."/>
            <person name="Battilana J."/>
            <person name="Stormo K."/>
            <person name="Costa F."/>
            <person name="Tao Q."/>
            <person name="Si-Ammour A."/>
            <person name="Harkins T."/>
            <person name="Lackey A."/>
            <person name="Perbost C."/>
            <person name="Taillon B."/>
            <person name="Stella A."/>
            <person name="Solovyev V."/>
            <person name="Fawcett J.A."/>
            <person name="Sterck L."/>
            <person name="Vandepoele K."/>
            <person name="Grando S.M."/>
            <person name="Toppo S."/>
            <person name="Moser C."/>
            <person name="Lanchbury J."/>
            <person name="Bogden R."/>
            <person name="Skolnick M."/>
            <person name="Sgaramella V."/>
            <person name="Bhatnagar S.K."/>
            <person name="Fontana P."/>
            <person name="Gutin A."/>
            <person name="Van de Peer Y."/>
            <person name="Salamini F."/>
            <person name="Viola R."/>
        </authorList>
    </citation>
    <scope>NUCLEOTIDE SEQUENCE</scope>
</reference>
<proteinExistence type="predicted"/>
<organism evidence="5">
    <name type="scientific">Vitis vinifera</name>
    <name type="common">Grape</name>
    <dbReference type="NCBI Taxonomy" id="29760"/>
    <lineage>
        <taxon>Eukaryota</taxon>
        <taxon>Viridiplantae</taxon>
        <taxon>Streptophyta</taxon>
        <taxon>Embryophyta</taxon>
        <taxon>Tracheophyta</taxon>
        <taxon>Spermatophyta</taxon>
        <taxon>Magnoliopsida</taxon>
        <taxon>eudicotyledons</taxon>
        <taxon>Gunneridae</taxon>
        <taxon>Pentapetalae</taxon>
        <taxon>rosids</taxon>
        <taxon>Vitales</taxon>
        <taxon>Vitaceae</taxon>
        <taxon>Viteae</taxon>
        <taxon>Vitis</taxon>
    </lineage>
</organism>
<dbReference type="GO" id="GO:0000166">
    <property type="term" value="F:nucleotide binding"/>
    <property type="evidence" value="ECO:0007669"/>
    <property type="project" value="UniProtKB-KW"/>
</dbReference>
<feature type="domain" description="Disease resistance N-terminal" evidence="4">
    <location>
        <begin position="29"/>
        <end position="56"/>
    </location>
</feature>
<keyword evidence="2" id="KW-0547">Nucleotide-binding</keyword>
<dbReference type="Gene3D" id="1.20.5.4130">
    <property type="match status" value="1"/>
</dbReference>
<accession>A5C1K4</accession>
<keyword evidence="3" id="KW-0611">Plant defense</keyword>
<evidence type="ECO:0000259" key="4">
    <source>
        <dbReference type="Pfam" id="PF18052"/>
    </source>
</evidence>